<reference evidence="4" key="1">
    <citation type="submission" date="2018-09" db="EMBL/GenBank/DDBJ databases">
        <authorList>
            <person name="Zhu H."/>
        </authorList>
    </citation>
    <scope>NUCLEOTIDE SEQUENCE [LARGE SCALE GENOMIC DNA]</scope>
    <source>
        <strain evidence="4">K1W22B-1</strain>
    </source>
</reference>
<dbReference type="InterPro" id="IPR013099">
    <property type="entry name" value="K_chnl_dom"/>
</dbReference>
<dbReference type="GO" id="GO:0034220">
    <property type="term" value="P:monoatomic ion transmembrane transport"/>
    <property type="evidence" value="ECO:0007669"/>
    <property type="project" value="UniProtKB-KW"/>
</dbReference>
<accession>A0A3A5HEJ8</accession>
<comment type="caution">
    <text evidence="3">The sequence shown here is derived from an EMBL/GenBank/DDBJ whole genome shotgun (WGS) entry which is preliminary data.</text>
</comment>
<sequence>MDLGRRHPSAVLLLVQLLGIVAYPFLGDQPVGRAVFGVFGLLVLTLAVRAVRLTPALTWLAVLLGLPVVVLTVAEGFVPGNETVVLVSALFHSAFYVYTTYALVRYMFADDVATTDELWATGATFTVLAWAFAYLYAAVQIVWPDSFIAAVDAGDPRSWMDLLFLSVTTLSSTGLSDIVPVTPHARSFVMLEQIAGMLYLAMVVARVTALTLRRP</sequence>
<feature type="transmembrane region" description="Helical" evidence="1">
    <location>
        <begin position="84"/>
        <end position="106"/>
    </location>
</feature>
<evidence type="ECO:0000313" key="3">
    <source>
        <dbReference type="EMBL" id="RJS47935.1"/>
    </source>
</evidence>
<evidence type="ECO:0000259" key="2">
    <source>
        <dbReference type="Pfam" id="PF07885"/>
    </source>
</evidence>
<keyword evidence="1" id="KW-0812">Transmembrane</keyword>
<evidence type="ECO:0000256" key="1">
    <source>
        <dbReference type="SAM" id="Phobius"/>
    </source>
</evidence>
<feature type="transmembrane region" description="Helical" evidence="1">
    <location>
        <begin position="194"/>
        <end position="212"/>
    </location>
</feature>
<feature type="transmembrane region" description="Helical" evidence="1">
    <location>
        <begin position="32"/>
        <end position="51"/>
    </location>
</feature>
<keyword evidence="3" id="KW-0406">Ion transport</keyword>
<feature type="transmembrane region" description="Helical" evidence="1">
    <location>
        <begin position="58"/>
        <end position="78"/>
    </location>
</feature>
<protein>
    <submittedName>
        <fullName evidence="3">Two pore domain potassium channel family protein</fullName>
    </submittedName>
</protein>
<feature type="transmembrane region" description="Helical" evidence="1">
    <location>
        <begin position="118"/>
        <end position="143"/>
    </location>
</feature>
<dbReference type="Pfam" id="PF07885">
    <property type="entry name" value="Ion_trans_2"/>
    <property type="match status" value="1"/>
</dbReference>
<dbReference type="AlphaFoldDB" id="A0A3A5HEJ8"/>
<proteinExistence type="predicted"/>
<gene>
    <name evidence="3" type="ORF">D4739_12405</name>
</gene>
<evidence type="ECO:0000313" key="4">
    <source>
        <dbReference type="Proteomes" id="UP000276542"/>
    </source>
</evidence>
<dbReference type="SUPFAM" id="SSF81324">
    <property type="entry name" value="Voltage-gated potassium channels"/>
    <property type="match status" value="1"/>
</dbReference>
<feature type="transmembrane region" description="Helical" evidence="1">
    <location>
        <begin position="163"/>
        <end position="182"/>
    </location>
</feature>
<keyword evidence="3" id="KW-0813">Transport</keyword>
<name>A0A3A5HEJ8_9ACTN</name>
<dbReference type="Proteomes" id="UP000276542">
    <property type="component" value="Unassembled WGS sequence"/>
</dbReference>
<keyword evidence="3" id="KW-0407">Ion channel</keyword>
<dbReference type="Gene3D" id="1.10.287.70">
    <property type="match status" value="1"/>
</dbReference>
<keyword evidence="1" id="KW-0472">Membrane</keyword>
<keyword evidence="1" id="KW-1133">Transmembrane helix</keyword>
<dbReference type="EMBL" id="QYRP01000002">
    <property type="protein sequence ID" value="RJS47935.1"/>
    <property type="molecule type" value="Genomic_DNA"/>
</dbReference>
<dbReference type="OrthoDB" id="4837979at2"/>
<feature type="domain" description="Potassium channel" evidence="2">
    <location>
        <begin position="137"/>
        <end position="209"/>
    </location>
</feature>
<organism evidence="3 4">
    <name type="scientific">Nocardioides cavernaquae</name>
    <dbReference type="NCBI Taxonomy" id="2321396"/>
    <lineage>
        <taxon>Bacteria</taxon>
        <taxon>Bacillati</taxon>
        <taxon>Actinomycetota</taxon>
        <taxon>Actinomycetes</taxon>
        <taxon>Propionibacteriales</taxon>
        <taxon>Nocardioidaceae</taxon>
        <taxon>Nocardioides</taxon>
    </lineage>
</organism>
<keyword evidence="4" id="KW-1185">Reference proteome</keyword>